<dbReference type="InterPro" id="IPR004629">
    <property type="entry name" value="WecG_TagA_CpsF"/>
</dbReference>
<protein>
    <recommendedName>
        <fullName evidence="5">Glycosyl transferase</fullName>
    </recommendedName>
</protein>
<dbReference type="CDD" id="cd06533">
    <property type="entry name" value="Glyco_transf_WecG_TagA"/>
    <property type="match status" value="1"/>
</dbReference>
<dbReference type="PANTHER" id="PTHR34136">
    <property type="match status" value="1"/>
</dbReference>
<dbReference type="EMBL" id="MFEJ01000019">
    <property type="protein sequence ID" value="OGE80183.1"/>
    <property type="molecule type" value="Genomic_DNA"/>
</dbReference>
<dbReference type="GO" id="GO:0016758">
    <property type="term" value="F:hexosyltransferase activity"/>
    <property type="evidence" value="ECO:0007669"/>
    <property type="project" value="TreeGrafter"/>
</dbReference>
<sequence>MKVDIAGVLIDNITKREALDQIDNFVQSDSPHYIVTPYSEQIIFALQDKEYLQVLNKSSLALPDGIGILWAAKFLSLKGNWLASVWQIIYTGAAIIFNPTYVRSVIREQIPGNRLAYDLAKLAADNNYSLAFVGGQDNVAAQAAYELKKLYPSVKINLALSGRPFDNQIIKEISESNSDILIIAHSPPHQERWIAENLSKLDVKLAIGLGGTFDYLAGKRAVRPDFMHQMGLEWLWRLITQPWRIKRIWNAVPVFIWKIYKYKIIK</sequence>
<gene>
    <name evidence="3" type="ORF">A2660_02535</name>
</gene>
<dbReference type="PANTHER" id="PTHR34136:SF1">
    <property type="entry name" value="UDP-N-ACETYL-D-MANNOSAMINURONIC ACID TRANSFERASE"/>
    <property type="match status" value="1"/>
</dbReference>
<comment type="caution">
    <text evidence="3">The sequence shown here is derived from an EMBL/GenBank/DDBJ whole genome shotgun (WGS) entry which is preliminary data.</text>
</comment>
<accession>A0A1F5NRD1</accession>
<evidence type="ECO:0000256" key="2">
    <source>
        <dbReference type="ARBA" id="ARBA00022679"/>
    </source>
</evidence>
<evidence type="ECO:0000313" key="4">
    <source>
        <dbReference type="Proteomes" id="UP000176233"/>
    </source>
</evidence>
<organism evidence="3 4">
    <name type="scientific">Candidatus Doudnabacteria bacterium RIFCSPHIGHO2_01_FULL_45_18</name>
    <dbReference type="NCBI Taxonomy" id="1817823"/>
    <lineage>
        <taxon>Bacteria</taxon>
        <taxon>Candidatus Doudnaibacteriota</taxon>
    </lineage>
</organism>
<name>A0A1F5NRD1_9BACT</name>
<dbReference type="Pfam" id="PF03808">
    <property type="entry name" value="Glyco_tran_WecG"/>
    <property type="match status" value="1"/>
</dbReference>
<evidence type="ECO:0008006" key="5">
    <source>
        <dbReference type="Google" id="ProtNLM"/>
    </source>
</evidence>
<dbReference type="Proteomes" id="UP000176233">
    <property type="component" value="Unassembled WGS sequence"/>
</dbReference>
<evidence type="ECO:0000256" key="1">
    <source>
        <dbReference type="ARBA" id="ARBA00022676"/>
    </source>
</evidence>
<proteinExistence type="predicted"/>
<dbReference type="NCBIfam" id="TIGR00696">
    <property type="entry name" value="wecG_tagA_cpsF"/>
    <property type="match status" value="1"/>
</dbReference>
<keyword evidence="2" id="KW-0808">Transferase</keyword>
<evidence type="ECO:0000313" key="3">
    <source>
        <dbReference type="EMBL" id="OGE80183.1"/>
    </source>
</evidence>
<reference evidence="3 4" key="1">
    <citation type="journal article" date="2016" name="Nat. Commun.">
        <title>Thousands of microbial genomes shed light on interconnected biogeochemical processes in an aquifer system.</title>
        <authorList>
            <person name="Anantharaman K."/>
            <person name="Brown C.T."/>
            <person name="Hug L.A."/>
            <person name="Sharon I."/>
            <person name="Castelle C.J."/>
            <person name="Probst A.J."/>
            <person name="Thomas B.C."/>
            <person name="Singh A."/>
            <person name="Wilkins M.J."/>
            <person name="Karaoz U."/>
            <person name="Brodie E.L."/>
            <person name="Williams K.H."/>
            <person name="Hubbard S.S."/>
            <person name="Banfield J.F."/>
        </authorList>
    </citation>
    <scope>NUCLEOTIDE SEQUENCE [LARGE SCALE GENOMIC DNA]</scope>
</reference>
<dbReference type="AlphaFoldDB" id="A0A1F5NRD1"/>
<keyword evidence="1" id="KW-0328">Glycosyltransferase</keyword>